<feature type="transmembrane region" description="Helical" evidence="2">
    <location>
        <begin position="297"/>
        <end position="322"/>
    </location>
</feature>
<evidence type="ECO:0000313" key="3">
    <source>
        <dbReference type="EMBL" id="CAB4138762.1"/>
    </source>
</evidence>
<sequence length="327" mass="33499">MGKLFSGSSKQTTTSEPWKPQSGALKDIIGSAGDIYNKQKETPFYQGPLYAGMDDYSRQGIDATAAFAGGSNTGQMIRDGAAPLMSAAGYTPQALSSMFDLASGDTVGNNIAAASRYANDPNLQGVIDASNRDTARDLFEGQIPEINRNASATGNINSSRAGAAEAIATRGANDRMADTSAAIRSAAFNSGLDRAESSRRANIGAMSDIAATGNASFGLGADAMGQGDDRTFRNLEALIRAGGLNQADAQGQIDSDFARWQGEDSRASDLLSRYYGIVGANDWGGTDTTKTKKSPGVLGGILGLASTAGGLFGAGGSLAGLFSKKGG</sequence>
<evidence type="ECO:0000256" key="1">
    <source>
        <dbReference type="SAM" id="MobiDB-lite"/>
    </source>
</evidence>
<feature type="region of interest" description="Disordered" evidence="1">
    <location>
        <begin position="1"/>
        <end position="23"/>
    </location>
</feature>
<keyword evidence="2" id="KW-1133">Transmembrane helix</keyword>
<keyword evidence="2" id="KW-0472">Membrane</keyword>
<protein>
    <submittedName>
        <fullName evidence="3">Uncharacterized protein</fullName>
    </submittedName>
</protein>
<proteinExistence type="predicted"/>
<organism evidence="3">
    <name type="scientific">uncultured Caudovirales phage</name>
    <dbReference type="NCBI Taxonomy" id="2100421"/>
    <lineage>
        <taxon>Viruses</taxon>
        <taxon>Duplodnaviria</taxon>
        <taxon>Heunggongvirae</taxon>
        <taxon>Uroviricota</taxon>
        <taxon>Caudoviricetes</taxon>
        <taxon>Peduoviridae</taxon>
        <taxon>Maltschvirus</taxon>
        <taxon>Maltschvirus maltsch</taxon>
    </lineage>
</organism>
<name>A0A6J5LY30_9CAUD</name>
<keyword evidence="2" id="KW-0812">Transmembrane</keyword>
<gene>
    <name evidence="3" type="ORF">UFOVP344_34</name>
</gene>
<accession>A0A6J5LY30</accession>
<feature type="compositionally biased region" description="Polar residues" evidence="1">
    <location>
        <begin position="1"/>
        <end position="16"/>
    </location>
</feature>
<reference evidence="3" key="1">
    <citation type="submission" date="2020-04" db="EMBL/GenBank/DDBJ databases">
        <authorList>
            <person name="Chiriac C."/>
            <person name="Salcher M."/>
            <person name="Ghai R."/>
            <person name="Kavagutti S V."/>
        </authorList>
    </citation>
    <scope>NUCLEOTIDE SEQUENCE</scope>
</reference>
<evidence type="ECO:0000256" key="2">
    <source>
        <dbReference type="SAM" id="Phobius"/>
    </source>
</evidence>
<dbReference type="EMBL" id="LR796349">
    <property type="protein sequence ID" value="CAB4138762.1"/>
    <property type="molecule type" value="Genomic_DNA"/>
</dbReference>